<proteinExistence type="predicted"/>
<evidence type="ECO:0000313" key="2">
    <source>
        <dbReference type="Proteomes" id="UP001163321"/>
    </source>
</evidence>
<dbReference type="Proteomes" id="UP001163321">
    <property type="component" value="Chromosome 7"/>
</dbReference>
<gene>
    <name evidence="1" type="ORF">PsorP6_014888</name>
</gene>
<keyword evidence="2" id="KW-1185">Reference proteome</keyword>
<name>A0ACC0VRB1_9STRA</name>
<sequence length="91" mass="10056">MILMAVIIDILATHEQLGLKDELFNALIRTNMLLNLNVELAVELDGELFWQIVWSGVLDVEKIWRAGDITSGASFGTAMRGSSLARTSSTY</sequence>
<protein>
    <submittedName>
        <fullName evidence="1">Uncharacterized protein</fullName>
    </submittedName>
</protein>
<reference evidence="1 2" key="1">
    <citation type="journal article" date="2022" name="bioRxiv">
        <title>The genome of the oomycete Peronosclerospora sorghi, a cosmopolitan pathogen of maize and sorghum, is inflated with dispersed pseudogenes.</title>
        <authorList>
            <person name="Fletcher K."/>
            <person name="Martin F."/>
            <person name="Isakeit T."/>
            <person name="Cavanaugh K."/>
            <person name="Magill C."/>
            <person name="Michelmore R."/>
        </authorList>
    </citation>
    <scope>NUCLEOTIDE SEQUENCE [LARGE SCALE GENOMIC DNA]</scope>
    <source>
        <strain evidence="1">P6</strain>
    </source>
</reference>
<accession>A0ACC0VRB1</accession>
<comment type="caution">
    <text evidence="1">The sequence shown here is derived from an EMBL/GenBank/DDBJ whole genome shotgun (WGS) entry which is preliminary data.</text>
</comment>
<evidence type="ECO:0000313" key="1">
    <source>
        <dbReference type="EMBL" id="KAI9909014.1"/>
    </source>
</evidence>
<organism evidence="1 2">
    <name type="scientific">Peronosclerospora sorghi</name>
    <dbReference type="NCBI Taxonomy" id="230839"/>
    <lineage>
        <taxon>Eukaryota</taxon>
        <taxon>Sar</taxon>
        <taxon>Stramenopiles</taxon>
        <taxon>Oomycota</taxon>
        <taxon>Peronosporomycetes</taxon>
        <taxon>Peronosporales</taxon>
        <taxon>Peronosporaceae</taxon>
        <taxon>Peronosclerospora</taxon>
    </lineage>
</organism>
<dbReference type="EMBL" id="CM047586">
    <property type="protein sequence ID" value="KAI9909014.1"/>
    <property type="molecule type" value="Genomic_DNA"/>
</dbReference>